<feature type="domain" description="GmrSD restriction endonucleases N-terminal" evidence="2">
    <location>
        <begin position="901"/>
        <end position="1051"/>
    </location>
</feature>
<evidence type="ECO:0000313" key="3">
    <source>
        <dbReference type="EMBL" id="GAQ88547.1"/>
    </source>
</evidence>
<proteinExistence type="predicted"/>
<dbReference type="InterPro" id="IPR011989">
    <property type="entry name" value="ARM-like"/>
</dbReference>
<evidence type="ECO:0000256" key="1">
    <source>
        <dbReference type="SAM" id="MobiDB-lite"/>
    </source>
</evidence>
<name>A0A1Y1IIR5_KLENI</name>
<protein>
    <recommendedName>
        <fullName evidence="2">GmrSD restriction endonucleases N-terminal domain-containing protein</fullName>
    </recommendedName>
</protein>
<dbReference type="Pfam" id="PF03235">
    <property type="entry name" value="GmrSD_N"/>
    <property type="match status" value="1"/>
</dbReference>
<dbReference type="STRING" id="105231.A0A1Y1IIR5"/>
<dbReference type="PANTHER" id="PTHR39639:SF1">
    <property type="entry name" value="DUF262 DOMAIN-CONTAINING PROTEIN"/>
    <property type="match status" value="1"/>
</dbReference>
<dbReference type="PANTHER" id="PTHR39639">
    <property type="entry name" value="CHROMOSOME 16, WHOLE GENOME SHOTGUN SEQUENCE"/>
    <property type="match status" value="1"/>
</dbReference>
<keyword evidence="4" id="KW-1185">Reference proteome</keyword>
<feature type="region of interest" description="Disordered" evidence="1">
    <location>
        <begin position="859"/>
        <end position="879"/>
    </location>
</feature>
<gene>
    <name evidence="3" type="ORF">KFL_004380070</name>
</gene>
<feature type="compositionally biased region" description="Basic and acidic residues" evidence="1">
    <location>
        <begin position="869"/>
        <end position="879"/>
    </location>
</feature>
<dbReference type="InterPro" id="IPR016024">
    <property type="entry name" value="ARM-type_fold"/>
</dbReference>
<evidence type="ECO:0000259" key="2">
    <source>
        <dbReference type="Pfam" id="PF03235"/>
    </source>
</evidence>
<dbReference type="EMBL" id="DF237387">
    <property type="protein sequence ID" value="GAQ88547.1"/>
    <property type="molecule type" value="Genomic_DNA"/>
</dbReference>
<feature type="region of interest" description="Disordered" evidence="1">
    <location>
        <begin position="193"/>
        <end position="276"/>
    </location>
</feature>
<feature type="region of interest" description="Disordered" evidence="1">
    <location>
        <begin position="298"/>
        <end position="358"/>
    </location>
</feature>
<dbReference type="Proteomes" id="UP000054558">
    <property type="component" value="Unassembled WGS sequence"/>
</dbReference>
<dbReference type="OrthoDB" id="5419821at2759"/>
<dbReference type="InterPro" id="IPR004919">
    <property type="entry name" value="GmrSD_N"/>
</dbReference>
<dbReference type="AlphaFoldDB" id="A0A1Y1IIR5"/>
<dbReference type="SUPFAM" id="SSF48371">
    <property type="entry name" value="ARM repeat"/>
    <property type="match status" value="1"/>
</dbReference>
<reference evidence="3 4" key="1">
    <citation type="journal article" date="2014" name="Nat. Commun.">
        <title>Klebsormidium flaccidum genome reveals primary factors for plant terrestrial adaptation.</title>
        <authorList>
            <person name="Hori K."/>
            <person name="Maruyama F."/>
            <person name="Fujisawa T."/>
            <person name="Togashi T."/>
            <person name="Yamamoto N."/>
            <person name="Seo M."/>
            <person name="Sato S."/>
            <person name="Yamada T."/>
            <person name="Mori H."/>
            <person name="Tajima N."/>
            <person name="Moriyama T."/>
            <person name="Ikeuchi M."/>
            <person name="Watanabe M."/>
            <person name="Wada H."/>
            <person name="Kobayashi K."/>
            <person name="Saito M."/>
            <person name="Masuda T."/>
            <person name="Sasaki-Sekimoto Y."/>
            <person name="Mashiguchi K."/>
            <person name="Awai K."/>
            <person name="Shimojima M."/>
            <person name="Masuda S."/>
            <person name="Iwai M."/>
            <person name="Nobusawa T."/>
            <person name="Narise T."/>
            <person name="Kondo S."/>
            <person name="Saito H."/>
            <person name="Sato R."/>
            <person name="Murakawa M."/>
            <person name="Ihara Y."/>
            <person name="Oshima-Yamada Y."/>
            <person name="Ohtaka K."/>
            <person name="Satoh M."/>
            <person name="Sonobe K."/>
            <person name="Ishii M."/>
            <person name="Ohtani R."/>
            <person name="Kanamori-Sato M."/>
            <person name="Honoki R."/>
            <person name="Miyazaki D."/>
            <person name="Mochizuki H."/>
            <person name="Umetsu J."/>
            <person name="Higashi K."/>
            <person name="Shibata D."/>
            <person name="Kamiya Y."/>
            <person name="Sato N."/>
            <person name="Nakamura Y."/>
            <person name="Tabata S."/>
            <person name="Ida S."/>
            <person name="Kurokawa K."/>
            <person name="Ohta H."/>
        </authorList>
    </citation>
    <scope>NUCLEOTIDE SEQUENCE [LARGE SCALE GENOMIC DNA]</scope>
    <source>
        <strain evidence="3 4">NIES-2285</strain>
    </source>
</reference>
<feature type="region of interest" description="Disordered" evidence="1">
    <location>
        <begin position="411"/>
        <end position="460"/>
    </location>
</feature>
<evidence type="ECO:0000313" key="4">
    <source>
        <dbReference type="Proteomes" id="UP000054558"/>
    </source>
</evidence>
<organism evidence="3 4">
    <name type="scientific">Klebsormidium nitens</name>
    <name type="common">Green alga</name>
    <name type="synonym">Ulothrix nitens</name>
    <dbReference type="NCBI Taxonomy" id="105231"/>
    <lineage>
        <taxon>Eukaryota</taxon>
        <taxon>Viridiplantae</taxon>
        <taxon>Streptophyta</taxon>
        <taxon>Klebsormidiophyceae</taxon>
        <taxon>Klebsormidiales</taxon>
        <taxon>Klebsormidiaceae</taxon>
        <taxon>Klebsormidium</taxon>
    </lineage>
</organism>
<dbReference type="Gene3D" id="1.25.10.10">
    <property type="entry name" value="Leucine-rich Repeat Variant"/>
    <property type="match status" value="2"/>
</dbReference>
<accession>A0A1Y1IIR5</accession>
<sequence>MDPSRFQRHVESLREANAAGDVPSITAALEDLSRATYRDYTIKSFLVEAGVIPALVSTSEVLPQDSTAQEANGAVALCLWGLCIGHRPNKIKLVEQGGLSVLIKGLSGDAHEDCAQYSALAVWSLCYSVPENQLAAAASIPALKALLDHTSTLVQYSAAGALWAVSSHPLNREQLVCDSRLLATLVRFLPKAPPPLDEAPPPEPAASLPAPGPAPINWRPVQDNRAVSQHPEEHGVARASLSGQTDTRLGESALSEDVEPSENATRSEPGSISRAGPEAGLLQLGALLETQPVELVEPSADSIERARPAESMTSSREPLYERDASAEVSTQTSPLSEEGRSRLQGESSGGGAIEGRHESAYREIRDSWLEATERLSENLQRQTDFLGRRTRRLRGLSGTAPSLSAAAAAASGVGPIGPLPSDGEAVETETERLGSGSGASPDSTVPRGVLGSGSGVPGTTETETVLAETMETVTHLDALETSVASGLGSESAGVWAAPIERDPPAGEVRPQSSAAIDELRSLVRAERARAESFVARARALVAEERAIRGNIGALERELAIAVRERDAAVRERDRTSAVLGRALAALSSARDQLAALGGTLRAANAAAPPRVPSAVPAGTLTGITGTAPGVEPEEYELLEMLDSSPGVPSPDPQQARKACLMACLLLGNLSLCRGGSGTMFEGERWPEAMAGVLRFVTGLGGLDAFWATMLWTTVQPLVDLLQSTEPAVQALSLFIVGDLCTGNEHKHKFIMEGAVPHLGRLCTSSSPLVRRLARNALLQLGMRPSAVASAGDPPAQETSPEARRMGNDDVSECVICCDEVSAAAFEPCGHVVSCLRVSPLCAAAIDVELEDDYGYREAAELDEEEEEREPARASRDHGTEERLVANEKMLQINKADFTVSSLLDKISRAKLNLKPAYQRDYVWDKKTASKLIESLLLNIPVPTMFFHEKERGKLEVVDGKQRLTSIWSFIVEERFPDGTQFHLTGLEVLRKLNGLLYSDLNDDLKESLQDYALNVHTISRHSDEDVVFEVFERLNMGSTQLNEQELRNCIYQGTYNSLLEDLVLDGYMLLAMHADAPHKRMRDRELLLRFFALRTTGVEGFMLPVKTWLNEQMRHNMDVSTEEAAAMKADFVRSVRLAVEVFGEDHVFRVLRPGVRKADEPKWDSEVNVALWDTVMFGFLQFQDDDGILAARSEIKKALMDLMTKDTEFRRALVSSRKALKTRCGKWNKALGKVLGSPPVRD</sequence>
<feature type="compositionally biased region" description="Pro residues" evidence="1">
    <location>
        <begin position="193"/>
        <end position="214"/>
    </location>
</feature>